<dbReference type="InterPro" id="IPR021903">
    <property type="entry name" value="DUF3515"/>
</dbReference>
<evidence type="ECO:0008006" key="4">
    <source>
        <dbReference type="Google" id="ProtNLM"/>
    </source>
</evidence>
<sequence>MLRRPTSRRVATASLAALAVAGLAACAPSIGAVPADDAANPACAPVMLALPETLAGDLPQRDTNAQATTAWGDPGAAVTLRCGVTPPGPSPDCQRVESPTGTVDWIVEASDDGTWRFTTYGREPAVEVVVPPAVTAGHSTSFIGDLAQAVGNVEPTAECT</sequence>
<comment type="caution">
    <text evidence="2">The sequence shown here is derived from an EMBL/GenBank/DDBJ whole genome shotgun (WGS) entry which is preliminary data.</text>
</comment>
<dbReference type="Proteomes" id="UP000632535">
    <property type="component" value="Unassembled WGS sequence"/>
</dbReference>
<dbReference type="PROSITE" id="PS51257">
    <property type="entry name" value="PROKAR_LIPOPROTEIN"/>
    <property type="match status" value="1"/>
</dbReference>
<gene>
    <name evidence="2" type="ORF">GCM10007368_09960</name>
</gene>
<feature type="signal peptide" evidence="1">
    <location>
        <begin position="1"/>
        <end position="32"/>
    </location>
</feature>
<organism evidence="2 3">
    <name type="scientific">Isoptericola cucumis</name>
    <dbReference type="NCBI Taxonomy" id="1776856"/>
    <lineage>
        <taxon>Bacteria</taxon>
        <taxon>Bacillati</taxon>
        <taxon>Actinomycetota</taxon>
        <taxon>Actinomycetes</taxon>
        <taxon>Micrococcales</taxon>
        <taxon>Promicromonosporaceae</taxon>
        <taxon>Isoptericola</taxon>
    </lineage>
</organism>
<dbReference type="Pfam" id="PF12028">
    <property type="entry name" value="DUF3515"/>
    <property type="match status" value="1"/>
</dbReference>
<feature type="chain" id="PRO_5046967277" description="Secreted protein" evidence="1">
    <location>
        <begin position="33"/>
        <end position="160"/>
    </location>
</feature>
<protein>
    <recommendedName>
        <fullName evidence="4">Secreted protein</fullName>
    </recommendedName>
</protein>
<dbReference type="RefSeq" id="WP_188522568.1">
    <property type="nucleotide sequence ID" value="NZ_BMDG01000003.1"/>
</dbReference>
<evidence type="ECO:0000256" key="1">
    <source>
        <dbReference type="SAM" id="SignalP"/>
    </source>
</evidence>
<dbReference type="EMBL" id="BMDG01000003">
    <property type="protein sequence ID" value="GGI06197.1"/>
    <property type="molecule type" value="Genomic_DNA"/>
</dbReference>
<keyword evidence="3" id="KW-1185">Reference proteome</keyword>
<evidence type="ECO:0000313" key="2">
    <source>
        <dbReference type="EMBL" id="GGI06197.1"/>
    </source>
</evidence>
<name>A0ABQ2B2A2_9MICO</name>
<reference evidence="3" key="1">
    <citation type="journal article" date="2019" name="Int. J. Syst. Evol. Microbiol.">
        <title>The Global Catalogue of Microorganisms (GCM) 10K type strain sequencing project: providing services to taxonomists for standard genome sequencing and annotation.</title>
        <authorList>
            <consortium name="The Broad Institute Genomics Platform"/>
            <consortium name="The Broad Institute Genome Sequencing Center for Infectious Disease"/>
            <person name="Wu L."/>
            <person name="Ma J."/>
        </authorList>
    </citation>
    <scope>NUCLEOTIDE SEQUENCE [LARGE SCALE GENOMIC DNA]</scope>
    <source>
        <strain evidence="3">CCM 8653</strain>
    </source>
</reference>
<proteinExistence type="predicted"/>
<evidence type="ECO:0000313" key="3">
    <source>
        <dbReference type="Proteomes" id="UP000632535"/>
    </source>
</evidence>
<keyword evidence="1" id="KW-0732">Signal</keyword>
<accession>A0ABQ2B2A2</accession>